<dbReference type="Gene3D" id="3.40.50.2000">
    <property type="entry name" value="Glycogen Phosphorylase B"/>
    <property type="match status" value="2"/>
</dbReference>
<name>A0ABN2Q9L5_9MICO</name>
<feature type="domain" description="Glycosyl transferase family 1" evidence="4">
    <location>
        <begin position="194"/>
        <end position="343"/>
    </location>
</feature>
<evidence type="ECO:0000256" key="2">
    <source>
        <dbReference type="ARBA" id="ARBA00022676"/>
    </source>
</evidence>
<comment type="caution">
    <text evidence="7">The sequence shown here is derived from an EMBL/GenBank/DDBJ whole genome shotgun (WGS) entry which is preliminary data.</text>
</comment>
<dbReference type="Pfam" id="PF13439">
    <property type="entry name" value="Glyco_transf_4"/>
    <property type="match status" value="1"/>
</dbReference>
<dbReference type="PANTHER" id="PTHR45947">
    <property type="entry name" value="SULFOQUINOVOSYL TRANSFERASE SQD2"/>
    <property type="match status" value="1"/>
</dbReference>
<evidence type="ECO:0000256" key="3">
    <source>
        <dbReference type="ARBA" id="ARBA00022679"/>
    </source>
</evidence>
<accession>A0ABN2Q9L5</accession>
<dbReference type="InterPro" id="IPR036514">
    <property type="entry name" value="SGNH_hydro_sf"/>
</dbReference>
<dbReference type="Gene3D" id="3.40.50.1110">
    <property type="entry name" value="SGNH hydrolase"/>
    <property type="match status" value="1"/>
</dbReference>
<evidence type="ECO:0000313" key="8">
    <source>
        <dbReference type="Proteomes" id="UP001499933"/>
    </source>
</evidence>
<organism evidence="7 8">
    <name type="scientific">Microbacterium deminutum</name>
    <dbReference type="NCBI Taxonomy" id="344164"/>
    <lineage>
        <taxon>Bacteria</taxon>
        <taxon>Bacillati</taxon>
        <taxon>Actinomycetota</taxon>
        <taxon>Actinomycetes</taxon>
        <taxon>Micrococcales</taxon>
        <taxon>Microbacteriaceae</taxon>
        <taxon>Microbacterium</taxon>
    </lineage>
</organism>
<dbReference type="InterPro" id="IPR050194">
    <property type="entry name" value="Glycosyltransferase_grp1"/>
</dbReference>
<feature type="domain" description="Glycosyltransferase subfamily 4-like N-terminal" evidence="5">
    <location>
        <begin position="15"/>
        <end position="178"/>
    </location>
</feature>
<dbReference type="CDD" id="cd03814">
    <property type="entry name" value="GT4-like"/>
    <property type="match status" value="1"/>
</dbReference>
<dbReference type="SUPFAM" id="SSF53756">
    <property type="entry name" value="UDP-Glycosyltransferase/glycogen phosphorylase"/>
    <property type="match status" value="1"/>
</dbReference>
<sequence>MRVALLAESYLPHMNGVTNSVLQVLRHLEREGHETLVIAPHAAQAPDVSGTRAELLRSVPVPSYPEVRVVFARAAYLTRLVGEFRPDVLHLASPFILGWQGLAAADALRVPAVAVYQTDMVAYAERYRIAGASPLVAAHVARLHRRATLTLAPSSASELQLAALGVDRVRRWGRGVDAVRFDPQRRSPELRARLAPDGRLLVGYVGRLAPEKQVEDLRAIAGIPGIRLVIVGDGPSRAQLEQELPDAAFLGFLAGDALAEAVASLDVFVHPGESETFCQGVQEALASGVPVVATGRGGPLDLVRSSIDGWLYRPGDLVDLRSRVADLVGDAGKRRAFGAAARESVHTRTWEALGHQLVGHYEDAVRLRPIDDALMARAATRPAAPALPATASAGAGQPRWARYIALGDSITEGLCDRSRVPDDEYRGWADRLAMLLAYARTGGERFRYANLAVRSRRVRHVLEEQIPKAIELRPDLVSVLIGANDLVKWNADPRRLADSLADGIRTLRAAGCDVLLVTPFLPRRRIARLLARRFAAYSAHLRAIAAETGAMLLDLEAHPAIGEPELWADDAVHLRTQGHRLLAYRAAEVLGVPDAEALGGLDAVLHADEEDPPSHLGRLGWARSHGLPWLRRRLAGRAAGDGLAAKHEGYVELRPKRSARRSSSA</sequence>
<dbReference type="PANTHER" id="PTHR45947:SF3">
    <property type="entry name" value="SULFOQUINOVOSYL TRANSFERASE SQD2"/>
    <property type="match status" value="1"/>
</dbReference>
<dbReference type="Pfam" id="PF00534">
    <property type="entry name" value="Glycos_transf_1"/>
    <property type="match status" value="1"/>
</dbReference>
<dbReference type="EMBL" id="BAAAOG010000001">
    <property type="protein sequence ID" value="GAA1947775.1"/>
    <property type="molecule type" value="Genomic_DNA"/>
</dbReference>
<keyword evidence="3" id="KW-0808">Transferase</keyword>
<dbReference type="Pfam" id="PF13472">
    <property type="entry name" value="Lipase_GDSL_2"/>
    <property type="match status" value="1"/>
</dbReference>
<evidence type="ECO:0000259" key="6">
    <source>
        <dbReference type="Pfam" id="PF13472"/>
    </source>
</evidence>
<dbReference type="InterPro" id="IPR001296">
    <property type="entry name" value="Glyco_trans_1"/>
</dbReference>
<evidence type="ECO:0000256" key="1">
    <source>
        <dbReference type="ARBA" id="ARBA00021292"/>
    </source>
</evidence>
<protein>
    <recommendedName>
        <fullName evidence="1">D-inositol 3-phosphate glycosyltransferase</fullName>
    </recommendedName>
</protein>
<feature type="domain" description="SGNH hydrolase-type esterase" evidence="6">
    <location>
        <begin position="405"/>
        <end position="581"/>
    </location>
</feature>
<dbReference type="SUPFAM" id="SSF52266">
    <property type="entry name" value="SGNH hydrolase"/>
    <property type="match status" value="1"/>
</dbReference>
<gene>
    <name evidence="7" type="ORF">GCM10009776_07220</name>
</gene>
<dbReference type="InterPro" id="IPR013830">
    <property type="entry name" value="SGNH_hydro"/>
</dbReference>
<keyword evidence="2" id="KW-0328">Glycosyltransferase</keyword>
<reference evidence="7 8" key="1">
    <citation type="journal article" date="2019" name="Int. J. Syst. Evol. Microbiol.">
        <title>The Global Catalogue of Microorganisms (GCM) 10K type strain sequencing project: providing services to taxonomists for standard genome sequencing and annotation.</title>
        <authorList>
            <consortium name="The Broad Institute Genomics Platform"/>
            <consortium name="The Broad Institute Genome Sequencing Center for Infectious Disease"/>
            <person name="Wu L."/>
            <person name="Ma J."/>
        </authorList>
    </citation>
    <scope>NUCLEOTIDE SEQUENCE [LARGE SCALE GENOMIC DNA]</scope>
    <source>
        <strain evidence="7 8">JCM 14901</strain>
    </source>
</reference>
<evidence type="ECO:0000259" key="4">
    <source>
        <dbReference type="Pfam" id="PF00534"/>
    </source>
</evidence>
<dbReference type="CDD" id="cd01832">
    <property type="entry name" value="SGNH_hydrolase_like_1"/>
    <property type="match status" value="1"/>
</dbReference>
<proteinExistence type="predicted"/>
<evidence type="ECO:0000259" key="5">
    <source>
        <dbReference type="Pfam" id="PF13439"/>
    </source>
</evidence>
<evidence type="ECO:0000313" key="7">
    <source>
        <dbReference type="EMBL" id="GAA1947775.1"/>
    </source>
</evidence>
<dbReference type="InterPro" id="IPR028098">
    <property type="entry name" value="Glyco_trans_4-like_N"/>
</dbReference>
<dbReference type="RefSeq" id="WP_344091260.1">
    <property type="nucleotide sequence ID" value="NZ_BAAAOG010000001.1"/>
</dbReference>
<dbReference type="Proteomes" id="UP001499933">
    <property type="component" value="Unassembled WGS sequence"/>
</dbReference>
<keyword evidence="8" id="KW-1185">Reference proteome</keyword>